<dbReference type="OrthoDB" id="3266342at2759"/>
<feature type="region of interest" description="Disordered" evidence="1">
    <location>
        <begin position="17"/>
        <end position="85"/>
    </location>
</feature>
<keyword evidence="3" id="KW-1185">Reference proteome</keyword>
<dbReference type="EMBL" id="SGPL01000156">
    <property type="protein sequence ID" value="THH16466.1"/>
    <property type="molecule type" value="Genomic_DNA"/>
</dbReference>
<protein>
    <submittedName>
        <fullName evidence="2">Uncharacterized protein</fullName>
    </submittedName>
</protein>
<proteinExistence type="predicted"/>
<evidence type="ECO:0000313" key="3">
    <source>
        <dbReference type="Proteomes" id="UP000310158"/>
    </source>
</evidence>
<evidence type="ECO:0000256" key="1">
    <source>
        <dbReference type="SAM" id="MobiDB-lite"/>
    </source>
</evidence>
<sequence length="143" mass="15786">MSQSLSSFNPFAEHPFTNVKKATIPIPPSPSQYPRHIPSSRAVAHRVHLSPSSLPSTQTPIHLAAPQPQYPSPAPPHPSSASNRVEQGIFVTFTPERRSTPDLEDIFVQKDVANVESEVRWSGDGARRSSVFIYPYNSPITVF</sequence>
<reference evidence="2 3" key="1">
    <citation type="submission" date="2019-02" db="EMBL/GenBank/DDBJ databases">
        <title>Genome sequencing of the rare red list fungi Bondarzewia mesenterica.</title>
        <authorList>
            <person name="Buettner E."/>
            <person name="Kellner H."/>
        </authorList>
    </citation>
    <scope>NUCLEOTIDE SEQUENCE [LARGE SCALE GENOMIC DNA]</scope>
    <source>
        <strain evidence="2 3">DSM 108281</strain>
    </source>
</reference>
<accession>A0A4S4LV96</accession>
<evidence type="ECO:0000313" key="2">
    <source>
        <dbReference type="EMBL" id="THH16466.1"/>
    </source>
</evidence>
<organism evidence="2 3">
    <name type="scientific">Bondarzewia mesenterica</name>
    <dbReference type="NCBI Taxonomy" id="1095465"/>
    <lineage>
        <taxon>Eukaryota</taxon>
        <taxon>Fungi</taxon>
        <taxon>Dikarya</taxon>
        <taxon>Basidiomycota</taxon>
        <taxon>Agaricomycotina</taxon>
        <taxon>Agaricomycetes</taxon>
        <taxon>Russulales</taxon>
        <taxon>Bondarzewiaceae</taxon>
        <taxon>Bondarzewia</taxon>
    </lineage>
</organism>
<feature type="compositionally biased region" description="Pro residues" evidence="1">
    <location>
        <begin position="68"/>
        <end position="78"/>
    </location>
</feature>
<comment type="caution">
    <text evidence="2">The sequence shown here is derived from an EMBL/GenBank/DDBJ whole genome shotgun (WGS) entry which is preliminary data.</text>
</comment>
<name>A0A4S4LV96_9AGAM</name>
<dbReference type="Proteomes" id="UP000310158">
    <property type="component" value="Unassembled WGS sequence"/>
</dbReference>
<gene>
    <name evidence="2" type="ORF">EW146_g4184</name>
</gene>
<dbReference type="AlphaFoldDB" id="A0A4S4LV96"/>